<dbReference type="NCBIfam" id="NF001965">
    <property type="entry name" value="PRK00742.1"/>
    <property type="match status" value="1"/>
</dbReference>
<sequence>MIKLLVVDDSPLMRRLLSEVFTAVGDFEVAIARSGAEALDMLVAIAPDVVTLDIHMPGMDGLACLDRIMVLRPCPVVMVSSLTAEGADETLEAMALGAVDFVAKPRGAVSLEIAALAPALVEKVRQAAGARISRATRLRERVRAQASGALRKPPPAPRIPRRITPPAGPLPREGLVLVGCSTGGPPALDALLGQLAPGFPWPIVVAQHMPATFTGPLARRLDRLCALGVSEVSKATPLVPGHVYIGRGDADLVLTRRSGVLHALAAPSDPERYWHPSVDRLVASAMTLVAPESLVGVLMTGMGNDGATAMTELKAAGGHTIAESADTAVVWGMPGALVAADGASIVAPLDRIADELTALLAT</sequence>
<dbReference type="Proteomes" id="UP001176468">
    <property type="component" value="Unassembled WGS sequence"/>
</dbReference>
<dbReference type="EMBL" id="JAUQSZ010000003">
    <property type="protein sequence ID" value="MDO7841792.1"/>
    <property type="molecule type" value="Genomic_DNA"/>
</dbReference>
<dbReference type="InterPro" id="IPR008248">
    <property type="entry name" value="CheB-like"/>
</dbReference>
<dbReference type="PROSITE" id="PS50110">
    <property type="entry name" value="RESPONSE_REGULATORY"/>
    <property type="match status" value="1"/>
</dbReference>
<comment type="PTM">
    <text evidence="5">Phosphorylated by CheA. Phosphorylation of the N-terminal regulatory domain activates the methylesterase activity.</text>
</comment>
<keyword evidence="11" id="KW-0489">Methyltransferase</keyword>
<feature type="modified residue" description="4-aspartylphosphate" evidence="5 7">
    <location>
        <position position="53"/>
    </location>
</feature>
<evidence type="ECO:0000256" key="6">
    <source>
        <dbReference type="PROSITE-ProRule" id="PRU00050"/>
    </source>
</evidence>
<comment type="catalytic activity">
    <reaction evidence="5">
        <text>L-glutaminyl-[protein] + H2O = L-glutamyl-[protein] + NH4(+)</text>
        <dbReference type="Rhea" id="RHEA:16441"/>
        <dbReference type="Rhea" id="RHEA-COMP:10207"/>
        <dbReference type="Rhea" id="RHEA-COMP:10208"/>
        <dbReference type="ChEBI" id="CHEBI:15377"/>
        <dbReference type="ChEBI" id="CHEBI:28938"/>
        <dbReference type="ChEBI" id="CHEBI:29973"/>
        <dbReference type="ChEBI" id="CHEBI:30011"/>
        <dbReference type="EC" id="3.5.1.44"/>
    </reaction>
</comment>
<evidence type="ECO:0000259" key="9">
    <source>
        <dbReference type="PROSITE" id="PS50110"/>
    </source>
</evidence>
<dbReference type="SUPFAM" id="SSF52172">
    <property type="entry name" value="CheY-like"/>
    <property type="match status" value="1"/>
</dbReference>
<gene>
    <name evidence="5 11" type="primary">cheB</name>
    <name evidence="11" type="ORF">Q5H94_05600</name>
</gene>
<keyword evidence="11" id="KW-0808">Transferase</keyword>
<keyword evidence="5 7" id="KW-0597">Phosphoprotein</keyword>
<dbReference type="Gene3D" id="3.40.50.2300">
    <property type="match status" value="1"/>
</dbReference>
<evidence type="ECO:0000256" key="2">
    <source>
        <dbReference type="ARBA" id="ARBA00022500"/>
    </source>
</evidence>
<dbReference type="Gene3D" id="3.40.50.180">
    <property type="entry name" value="Methylesterase CheB, C-terminal domain"/>
    <property type="match status" value="1"/>
</dbReference>
<dbReference type="GO" id="GO:0008168">
    <property type="term" value="F:methyltransferase activity"/>
    <property type="evidence" value="ECO:0007669"/>
    <property type="project" value="UniProtKB-KW"/>
</dbReference>
<proteinExistence type="inferred from homology"/>
<dbReference type="PANTHER" id="PTHR42872">
    <property type="entry name" value="PROTEIN-GLUTAMATE METHYLESTERASE/PROTEIN-GLUTAMINE GLUTAMINASE"/>
    <property type="match status" value="1"/>
</dbReference>
<keyword evidence="3 5" id="KW-0378">Hydrolase</keyword>
<feature type="active site" evidence="5 6">
    <location>
        <position position="208"/>
    </location>
</feature>
<comment type="similarity">
    <text evidence="5">Belongs to the CheB family.</text>
</comment>
<dbReference type="PROSITE" id="PS50122">
    <property type="entry name" value="CHEB"/>
    <property type="match status" value="1"/>
</dbReference>
<evidence type="ECO:0000256" key="8">
    <source>
        <dbReference type="SAM" id="MobiDB-lite"/>
    </source>
</evidence>
<keyword evidence="2 5" id="KW-0145">Chemotaxis</keyword>
<name>A0ABT8ZZA8_9SPHN</name>
<dbReference type="CDD" id="cd17541">
    <property type="entry name" value="REC_CheB-like"/>
    <property type="match status" value="1"/>
</dbReference>
<protein>
    <recommendedName>
        <fullName evidence="5">Protein-glutamate methylesterase/protein-glutamine glutaminase</fullName>
        <ecNumber evidence="5">3.1.1.61</ecNumber>
        <ecNumber evidence="5">3.5.1.44</ecNumber>
    </recommendedName>
</protein>
<evidence type="ECO:0000256" key="5">
    <source>
        <dbReference type="HAMAP-Rule" id="MF_00099"/>
    </source>
</evidence>
<dbReference type="InterPro" id="IPR001789">
    <property type="entry name" value="Sig_transdc_resp-reg_receiver"/>
</dbReference>
<evidence type="ECO:0000256" key="4">
    <source>
        <dbReference type="ARBA" id="ARBA00048267"/>
    </source>
</evidence>
<keyword evidence="1 5" id="KW-0963">Cytoplasm</keyword>
<feature type="domain" description="Response regulatory" evidence="9">
    <location>
        <begin position="3"/>
        <end position="119"/>
    </location>
</feature>
<dbReference type="HAMAP" id="MF_00099">
    <property type="entry name" value="CheB_chemtxs"/>
    <property type="match status" value="1"/>
</dbReference>
<evidence type="ECO:0000313" key="12">
    <source>
        <dbReference type="Proteomes" id="UP001176468"/>
    </source>
</evidence>
<accession>A0ABT8ZZA8</accession>
<feature type="region of interest" description="Disordered" evidence="8">
    <location>
        <begin position="146"/>
        <end position="165"/>
    </location>
</feature>
<reference evidence="11" key="1">
    <citation type="submission" date="2023-07" db="EMBL/GenBank/DDBJ databases">
        <authorList>
            <person name="Kim M.K."/>
        </authorList>
    </citation>
    <scope>NUCLEOTIDE SEQUENCE</scope>
    <source>
        <strain evidence="11">CA1-15</strain>
    </source>
</reference>
<evidence type="ECO:0000259" key="10">
    <source>
        <dbReference type="PROSITE" id="PS50122"/>
    </source>
</evidence>
<comment type="function">
    <text evidence="5">Involved in chemotaxis. Part of a chemotaxis signal transduction system that modulates chemotaxis in response to various stimuli. Catalyzes the demethylation of specific methylglutamate residues introduced into the chemoreceptors (methyl-accepting chemotaxis proteins or MCP) by CheR. Also mediates the irreversible deamidation of specific glutamine residues to glutamic acid.</text>
</comment>
<evidence type="ECO:0000256" key="7">
    <source>
        <dbReference type="PROSITE-ProRule" id="PRU00169"/>
    </source>
</evidence>
<dbReference type="InterPro" id="IPR035909">
    <property type="entry name" value="CheB_C"/>
</dbReference>
<dbReference type="RefSeq" id="WP_304560253.1">
    <property type="nucleotide sequence ID" value="NZ_JAUQSZ010000003.1"/>
</dbReference>
<dbReference type="CDD" id="cd16432">
    <property type="entry name" value="CheB_Rec"/>
    <property type="match status" value="1"/>
</dbReference>
<comment type="catalytic activity">
    <reaction evidence="4 5">
        <text>[protein]-L-glutamate 5-O-methyl ester + H2O = L-glutamyl-[protein] + methanol + H(+)</text>
        <dbReference type="Rhea" id="RHEA:23236"/>
        <dbReference type="Rhea" id="RHEA-COMP:10208"/>
        <dbReference type="Rhea" id="RHEA-COMP:10311"/>
        <dbReference type="ChEBI" id="CHEBI:15377"/>
        <dbReference type="ChEBI" id="CHEBI:15378"/>
        <dbReference type="ChEBI" id="CHEBI:17790"/>
        <dbReference type="ChEBI" id="CHEBI:29973"/>
        <dbReference type="ChEBI" id="CHEBI:82795"/>
        <dbReference type="EC" id="3.1.1.61"/>
    </reaction>
</comment>
<feature type="active site" evidence="5 6">
    <location>
        <position position="305"/>
    </location>
</feature>
<organism evidence="11 12">
    <name type="scientific">Sphingomonas immobilis</name>
    <dbReference type="NCBI Taxonomy" id="3063997"/>
    <lineage>
        <taxon>Bacteria</taxon>
        <taxon>Pseudomonadati</taxon>
        <taxon>Pseudomonadota</taxon>
        <taxon>Alphaproteobacteria</taxon>
        <taxon>Sphingomonadales</taxon>
        <taxon>Sphingomonadaceae</taxon>
        <taxon>Sphingomonas</taxon>
    </lineage>
</organism>
<comment type="domain">
    <text evidence="5">Contains a C-terminal catalytic domain, and an N-terminal region which modulates catalytic activity.</text>
</comment>
<dbReference type="SMART" id="SM00448">
    <property type="entry name" value="REC"/>
    <property type="match status" value="1"/>
</dbReference>
<dbReference type="InterPro" id="IPR011006">
    <property type="entry name" value="CheY-like_superfamily"/>
</dbReference>
<dbReference type="Pfam" id="PF01339">
    <property type="entry name" value="CheB_methylest"/>
    <property type="match status" value="1"/>
</dbReference>
<dbReference type="EC" id="3.5.1.44" evidence="5"/>
<evidence type="ECO:0000313" key="11">
    <source>
        <dbReference type="EMBL" id="MDO7841792.1"/>
    </source>
</evidence>
<evidence type="ECO:0000256" key="3">
    <source>
        <dbReference type="ARBA" id="ARBA00022801"/>
    </source>
</evidence>
<dbReference type="SUPFAM" id="SSF52738">
    <property type="entry name" value="Methylesterase CheB, C-terminal domain"/>
    <property type="match status" value="1"/>
</dbReference>
<dbReference type="Pfam" id="PF00072">
    <property type="entry name" value="Response_reg"/>
    <property type="match status" value="1"/>
</dbReference>
<feature type="domain" description="CheB-type methylesterase" evidence="10">
    <location>
        <begin position="169"/>
        <end position="362"/>
    </location>
</feature>
<keyword evidence="12" id="KW-1185">Reference proteome</keyword>
<evidence type="ECO:0000256" key="1">
    <source>
        <dbReference type="ARBA" id="ARBA00022490"/>
    </source>
</evidence>
<dbReference type="EC" id="3.1.1.61" evidence="5"/>
<dbReference type="PIRSF" id="PIRSF000876">
    <property type="entry name" value="RR_chemtxs_CheB"/>
    <property type="match status" value="1"/>
</dbReference>
<comment type="caution">
    <text evidence="11">The sequence shown here is derived from an EMBL/GenBank/DDBJ whole genome shotgun (WGS) entry which is preliminary data.</text>
</comment>
<dbReference type="InterPro" id="IPR000673">
    <property type="entry name" value="Sig_transdc_resp-reg_Me-estase"/>
</dbReference>
<dbReference type="GO" id="GO:0032259">
    <property type="term" value="P:methylation"/>
    <property type="evidence" value="ECO:0007669"/>
    <property type="project" value="UniProtKB-KW"/>
</dbReference>
<dbReference type="PANTHER" id="PTHR42872:SF6">
    <property type="entry name" value="PROTEIN-GLUTAMATE METHYLESTERASE_PROTEIN-GLUTAMINE GLUTAMINASE"/>
    <property type="match status" value="1"/>
</dbReference>
<dbReference type="GO" id="GO:0008984">
    <property type="term" value="F:protein-glutamate methylesterase activity"/>
    <property type="evidence" value="ECO:0007669"/>
    <property type="project" value="UniProtKB-EC"/>
</dbReference>
<comment type="subcellular location">
    <subcellularLocation>
        <location evidence="5">Cytoplasm</location>
    </subcellularLocation>
</comment>
<feature type="active site" evidence="5 6">
    <location>
        <position position="181"/>
    </location>
</feature>